<protein>
    <recommendedName>
        <fullName evidence="3">RiboL-PSP-HEPN domain-containing protein</fullName>
    </recommendedName>
</protein>
<reference evidence="1 2" key="1">
    <citation type="submission" date="2024-09" db="EMBL/GenBank/DDBJ databases">
        <authorList>
            <person name="Sun Q."/>
            <person name="Mori K."/>
        </authorList>
    </citation>
    <scope>NUCLEOTIDE SEQUENCE [LARGE SCALE GENOMIC DNA]</scope>
    <source>
        <strain evidence="1 2">TISTR 1856</strain>
    </source>
</reference>
<accession>A0ABV5LX02</accession>
<name>A0ABV5LX02_9ACTN</name>
<comment type="caution">
    <text evidence="1">The sequence shown here is derived from an EMBL/GenBank/DDBJ whole genome shotgun (WGS) entry which is preliminary data.</text>
</comment>
<dbReference type="EMBL" id="JBHMDM010000007">
    <property type="protein sequence ID" value="MFB9378622.1"/>
    <property type="molecule type" value="Genomic_DNA"/>
</dbReference>
<evidence type="ECO:0000313" key="1">
    <source>
        <dbReference type="EMBL" id="MFB9378622.1"/>
    </source>
</evidence>
<gene>
    <name evidence="1" type="ORF">ACFFVI_16790</name>
</gene>
<evidence type="ECO:0008006" key="3">
    <source>
        <dbReference type="Google" id="ProtNLM"/>
    </source>
</evidence>
<dbReference type="RefSeq" id="WP_380136692.1">
    <property type="nucleotide sequence ID" value="NZ_JBHLUI010000008.1"/>
</dbReference>
<proteinExistence type="predicted"/>
<organism evidence="1 2">
    <name type="scientific">Kineococcus gynurae</name>
    <dbReference type="NCBI Taxonomy" id="452979"/>
    <lineage>
        <taxon>Bacteria</taxon>
        <taxon>Bacillati</taxon>
        <taxon>Actinomycetota</taxon>
        <taxon>Actinomycetes</taxon>
        <taxon>Kineosporiales</taxon>
        <taxon>Kineosporiaceae</taxon>
        <taxon>Kineococcus</taxon>
    </lineage>
</organism>
<evidence type="ECO:0000313" key="2">
    <source>
        <dbReference type="Proteomes" id="UP001589748"/>
    </source>
</evidence>
<dbReference type="Proteomes" id="UP001589748">
    <property type="component" value="Unassembled WGS sequence"/>
</dbReference>
<keyword evidence="2" id="KW-1185">Reference proteome</keyword>
<sequence>MSSMQTSNEILSDQRLQELSSAIGVMVMMHGKYDEFLRQACVQLAQQLDPTFPTSTTNEHGREIQPKTAQVDKIFRRRLPDVRRADSTMKSEPRARMFVAALAHLDYPPHLVESWRIMLMALDAVNKVRNRIVHDPWIEITGSDGTPVWMAAKDGRRWEVKSVNGIEQVREVVQTYDSLAPRFLQLLEHIGC</sequence>